<reference evidence="2" key="1">
    <citation type="submission" date="2021-04" db="EMBL/GenBank/DDBJ databases">
        <title>Genome based classification of Actinospica acidithermotolerans sp. nov., an actinobacterium isolated from an Indonesian hot spring.</title>
        <authorList>
            <person name="Kusuma A.B."/>
            <person name="Putra K.E."/>
            <person name="Nafisah S."/>
            <person name="Loh J."/>
            <person name="Nouioui I."/>
            <person name="Goodfellow M."/>
        </authorList>
    </citation>
    <scope>NUCLEOTIDE SEQUENCE</scope>
    <source>
        <strain evidence="2">CSCA 57</strain>
    </source>
</reference>
<accession>A0A941IMI3</accession>
<sequence>MTELDLSTYAWVRLKSNSIAYVFDRVRFVRGGTPSNPAEAMRILQALALLRETDDLLEMEPAQGPAREGRLDRLDTLAVLALAALTRPVGEAAQLAIGRWRRELAETETVGRRSAAEPGADPETGTDPETRPTRLTDGIVHDVMAQRTVPEVAVFIQVCQQAEDPGAPAEISLVHKALTAFAGPASGRTNLDKALLYIALTDQGCKDAAELLLDTALKAAAASPAPEPDGIVRAFTHVSPSDRIVESYFRRQLKEGNEDVVLPLVAALLVAEPAGAESLAANAGREWSVRQVGELCKILVQSSRDCFASLLGYAASRTSHEALHRLIVDWQTADALNPSLRLLLADIVADGGNGAPGPRPIAFLQRLQKILQTSNAPDECRRLLRVAIAEHVQGRSGEVVAELLGEVDGRDLRRTAQVVNGRLSEQLRRKEIDDEHFVRYLLGLQKLGRAASPLTFWAVRERADPKHGDPLPPRSEAEQGRTRTPADNAAILGAIAARMFTADQPAIAVDLLERYLENEQAVTPAHVTAIVRRVREDSALAEDPRWPALLAATMGRWADERGRDEVAAALRAHGYLAEENAVVNTVH</sequence>
<feature type="region of interest" description="Disordered" evidence="1">
    <location>
        <begin position="107"/>
        <end position="134"/>
    </location>
</feature>
<keyword evidence="3" id="KW-1185">Reference proteome</keyword>
<organism evidence="2 3">
    <name type="scientific">Actinospica durhamensis</name>
    <dbReference type="NCBI Taxonomy" id="1508375"/>
    <lineage>
        <taxon>Bacteria</taxon>
        <taxon>Bacillati</taxon>
        <taxon>Actinomycetota</taxon>
        <taxon>Actinomycetes</taxon>
        <taxon>Catenulisporales</taxon>
        <taxon>Actinospicaceae</taxon>
        <taxon>Actinospica</taxon>
    </lineage>
</organism>
<name>A0A941IMI3_9ACTN</name>
<evidence type="ECO:0000313" key="2">
    <source>
        <dbReference type="EMBL" id="MBR7832889.1"/>
    </source>
</evidence>
<dbReference type="AlphaFoldDB" id="A0A941IMI3"/>
<dbReference type="Proteomes" id="UP000675781">
    <property type="component" value="Unassembled WGS sequence"/>
</dbReference>
<gene>
    <name evidence="2" type="ORF">KDL01_06425</name>
</gene>
<comment type="caution">
    <text evidence="2">The sequence shown here is derived from an EMBL/GenBank/DDBJ whole genome shotgun (WGS) entry which is preliminary data.</text>
</comment>
<proteinExistence type="predicted"/>
<feature type="region of interest" description="Disordered" evidence="1">
    <location>
        <begin position="463"/>
        <end position="484"/>
    </location>
</feature>
<evidence type="ECO:0000256" key="1">
    <source>
        <dbReference type="SAM" id="MobiDB-lite"/>
    </source>
</evidence>
<dbReference type="RefSeq" id="WP_212527413.1">
    <property type="nucleotide sequence ID" value="NZ_JAGSOG010000018.1"/>
</dbReference>
<evidence type="ECO:0000313" key="3">
    <source>
        <dbReference type="Proteomes" id="UP000675781"/>
    </source>
</evidence>
<feature type="compositionally biased region" description="Basic and acidic residues" evidence="1">
    <location>
        <begin position="463"/>
        <end position="481"/>
    </location>
</feature>
<dbReference type="EMBL" id="JAGSOG010000018">
    <property type="protein sequence ID" value="MBR7832889.1"/>
    <property type="molecule type" value="Genomic_DNA"/>
</dbReference>
<protein>
    <submittedName>
        <fullName evidence="2">Uncharacterized protein</fullName>
    </submittedName>
</protein>